<evidence type="ECO:0000313" key="2">
    <source>
        <dbReference type="Proteomes" id="UP000612899"/>
    </source>
</evidence>
<accession>A0A8J3QCB2</accession>
<name>A0A8J3QCB2_9ACTN</name>
<evidence type="ECO:0000313" key="1">
    <source>
        <dbReference type="EMBL" id="GIH06965.1"/>
    </source>
</evidence>
<dbReference type="EMBL" id="BONY01000032">
    <property type="protein sequence ID" value="GIH06965.1"/>
    <property type="molecule type" value="Genomic_DNA"/>
</dbReference>
<dbReference type="Proteomes" id="UP000612899">
    <property type="component" value="Unassembled WGS sequence"/>
</dbReference>
<proteinExistence type="predicted"/>
<dbReference type="RefSeq" id="WP_203910774.1">
    <property type="nucleotide sequence ID" value="NZ_BONY01000032.1"/>
</dbReference>
<reference evidence="1" key="1">
    <citation type="submission" date="2021-01" db="EMBL/GenBank/DDBJ databases">
        <title>Whole genome shotgun sequence of Rhizocola hellebori NBRC 109834.</title>
        <authorList>
            <person name="Komaki H."/>
            <person name="Tamura T."/>
        </authorList>
    </citation>
    <scope>NUCLEOTIDE SEQUENCE</scope>
    <source>
        <strain evidence="1">NBRC 109834</strain>
    </source>
</reference>
<sequence length="231" mass="25177">MEQMKRVFSRMLDDPQAPPLRDSAEVLAAARRSARHSISRRVAAATLAVTAIGGSWGLLEMGRNGSSPAPRPIAVPSASMAPIQLTAADVADRLEPRPTPSPLERIMWIIEGKSRQGHVFWYVDTLAPVADPCELPYDVPYTPGESCATLFTPQGEVWVRRQHSAPFAFESMVVSIYVPVSREAAYLYTASNIELPVNVGTWGVGRPAAPFEISDAEITRIAKLAHDLDQS</sequence>
<protein>
    <submittedName>
        <fullName evidence="1">Uncharacterized protein</fullName>
    </submittedName>
</protein>
<organism evidence="1 2">
    <name type="scientific">Rhizocola hellebori</name>
    <dbReference type="NCBI Taxonomy" id="1392758"/>
    <lineage>
        <taxon>Bacteria</taxon>
        <taxon>Bacillati</taxon>
        <taxon>Actinomycetota</taxon>
        <taxon>Actinomycetes</taxon>
        <taxon>Micromonosporales</taxon>
        <taxon>Micromonosporaceae</taxon>
        <taxon>Rhizocola</taxon>
    </lineage>
</organism>
<gene>
    <name evidence="1" type="ORF">Rhe02_50320</name>
</gene>
<keyword evidence="2" id="KW-1185">Reference proteome</keyword>
<dbReference type="AlphaFoldDB" id="A0A8J3QCB2"/>
<comment type="caution">
    <text evidence="1">The sequence shown here is derived from an EMBL/GenBank/DDBJ whole genome shotgun (WGS) entry which is preliminary data.</text>
</comment>